<comment type="function">
    <text evidence="1">Could be a virulence factor.</text>
</comment>
<dbReference type="PANTHER" id="PTHR21248:SF22">
    <property type="entry name" value="PHOSPHOLIPASE D"/>
    <property type="match status" value="1"/>
</dbReference>
<keyword evidence="8" id="KW-1185">Reference proteome</keyword>
<dbReference type="InterPro" id="IPR001736">
    <property type="entry name" value="PLipase_D/transphosphatidylase"/>
</dbReference>
<gene>
    <name evidence="7" type="ORF">PQU92_03620</name>
</gene>
<dbReference type="Gene3D" id="3.30.870.10">
    <property type="entry name" value="Endonuclease Chain A"/>
    <property type="match status" value="2"/>
</dbReference>
<evidence type="ECO:0000256" key="4">
    <source>
        <dbReference type="ARBA" id="ARBA00022525"/>
    </source>
</evidence>
<accession>A0ABT5HQJ3</accession>
<comment type="subcellular location">
    <subcellularLocation>
        <location evidence="2">Secreted</location>
    </subcellularLocation>
</comment>
<dbReference type="EMBL" id="JAQQKX010000002">
    <property type="protein sequence ID" value="MDC7682348.1"/>
    <property type="molecule type" value="Genomic_DNA"/>
</dbReference>
<proteinExistence type="predicted"/>
<dbReference type="PROSITE" id="PS50035">
    <property type="entry name" value="PLD"/>
    <property type="match status" value="1"/>
</dbReference>
<dbReference type="Proteomes" id="UP001214854">
    <property type="component" value="Unassembled WGS sequence"/>
</dbReference>
<keyword evidence="4" id="KW-0964">Secreted</keyword>
<evidence type="ECO:0000256" key="2">
    <source>
        <dbReference type="ARBA" id="ARBA00004613"/>
    </source>
</evidence>
<protein>
    <recommendedName>
        <fullName evidence="3">Phospholipase D</fullName>
    </recommendedName>
    <alternativeName>
        <fullName evidence="5">Choline phosphatase</fullName>
    </alternativeName>
</protein>
<organism evidence="7 8">
    <name type="scientific">Asticcacaulis aquaticus</name>
    <dbReference type="NCBI Taxonomy" id="2984212"/>
    <lineage>
        <taxon>Bacteria</taxon>
        <taxon>Pseudomonadati</taxon>
        <taxon>Pseudomonadota</taxon>
        <taxon>Alphaproteobacteria</taxon>
        <taxon>Caulobacterales</taxon>
        <taxon>Caulobacteraceae</taxon>
        <taxon>Asticcacaulis</taxon>
    </lineage>
</organism>
<name>A0ABT5HQJ3_9CAUL</name>
<sequence length="338" mass="38375">MQFHLSAEEAWYNLTRATAEAKVSIDFEQYIVRDDEMGRDFLDLLGRKAREGVRVRVILDAFGSRTLRGSDAITALRQAGAQVIFFGGLRFWQIFTPWKWFPRTHVKTLHVDGRLTLLGSMGLAEYMRGWRDTQVVLTPDISKAAEADFERLWTRLTRGWADRDLPPEAIAGPRSYAVQIPEDRYGQIYESLLQAVERARHSIRIATPYFFPPKRLRDALLAAQDRGVSIHLMLSGKTDVRSADFMTKRLKFKWLKLGFEVLVYQGTTLHAKYAVIDGDWGTVGSCNFDVLSLHLNREANMVVRDPGVVAILASHFETDRQHCLVLGDVVASDAMETA</sequence>
<comment type="caution">
    <text evidence="7">The sequence shown here is derived from an EMBL/GenBank/DDBJ whole genome shotgun (WGS) entry which is preliminary data.</text>
</comment>
<feature type="domain" description="PLD phosphodiesterase" evidence="6">
    <location>
        <begin position="265"/>
        <end position="292"/>
    </location>
</feature>
<dbReference type="InterPro" id="IPR025202">
    <property type="entry name" value="PLD-like_dom"/>
</dbReference>
<evidence type="ECO:0000256" key="3">
    <source>
        <dbReference type="ARBA" id="ARBA00018392"/>
    </source>
</evidence>
<dbReference type="RefSeq" id="WP_272746841.1">
    <property type="nucleotide sequence ID" value="NZ_JAQQKX010000002.1"/>
</dbReference>
<dbReference type="PANTHER" id="PTHR21248">
    <property type="entry name" value="CARDIOLIPIN SYNTHASE"/>
    <property type="match status" value="1"/>
</dbReference>
<evidence type="ECO:0000256" key="1">
    <source>
        <dbReference type="ARBA" id="ARBA00003145"/>
    </source>
</evidence>
<reference evidence="7 8" key="1">
    <citation type="submission" date="2023-01" db="EMBL/GenBank/DDBJ databases">
        <title>Novel species of the genus Asticcacaulis isolated from rivers.</title>
        <authorList>
            <person name="Lu H."/>
        </authorList>
    </citation>
    <scope>NUCLEOTIDE SEQUENCE [LARGE SCALE GENOMIC DNA]</scope>
    <source>
        <strain evidence="7 8">BYS171W</strain>
    </source>
</reference>
<dbReference type="SUPFAM" id="SSF56024">
    <property type="entry name" value="Phospholipase D/nuclease"/>
    <property type="match status" value="2"/>
</dbReference>
<evidence type="ECO:0000256" key="5">
    <source>
        <dbReference type="ARBA" id="ARBA00029594"/>
    </source>
</evidence>
<evidence type="ECO:0000313" key="7">
    <source>
        <dbReference type="EMBL" id="MDC7682348.1"/>
    </source>
</evidence>
<evidence type="ECO:0000313" key="8">
    <source>
        <dbReference type="Proteomes" id="UP001214854"/>
    </source>
</evidence>
<dbReference type="Pfam" id="PF13091">
    <property type="entry name" value="PLDc_2"/>
    <property type="match status" value="2"/>
</dbReference>
<evidence type="ECO:0000259" key="6">
    <source>
        <dbReference type="PROSITE" id="PS50035"/>
    </source>
</evidence>